<reference evidence="2 3" key="1">
    <citation type="submission" date="2016-10" db="EMBL/GenBank/DDBJ databases">
        <authorList>
            <person name="de Groot N.N."/>
        </authorList>
    </citation>
    <scope>NUCLEOTIDE SEQUENCE [LARGE SCALE GENOMIC DNA]</scope>
    <source>
        <strain evidence="2 3">DSM 1041</strain>
    </source>
</reference>
<organism evidence="2 3">
    <name type="scientific">Azotobacter beijerinckii</name>
    <dbReference type="NCBI Taxonomy" id="170623"/>
    <lineage>
        <taxon>Bacteria</taxon>
        <taxon>Pseudomonadati</taxon>
        <taxon>Pseudomonadota</taxon>
        <taxon>Gammaproteobacteria</taxon>
        <taxon>Pseudomonadales</taxon>
        <taxon>Pseudomonadaceae</taxon>
        <taxon>Azotobacter</taxon>
    </lineage>
</organism>
<dbReference type="InterPro" id="IPR006949">
    <property type="entry name" value="Barrel_Baseplate_J-like"/>
</dbReference>
<proteinExistence type="predicted"/>
<sequence>MASPTAPTIDASGISAPSYAEVLNYLQQQYRSIYGADTYLGNDSQDGQFVSLIALAISDANAAFIAAYNSFSPNTAQGNGLSSNVKINGIRRGVSTSSQVDLDVVGQAGTVITGGIARDVNGKNWLLPETVTIPPAGVITVTATCATTGEVSASVGQVSIIATPTRGWQSVTNASTAEPGAPVETDSALRQRQKFSVALPSRTVLEGTTGAVESLTGVTRVATYENDTKITDANGIPENSISLVVEGGDVADIAQAIANKKTPGTGTYGTTAQQVIDIYGRPVTIRLFRPTYQAMTVAIALKALAGYSSVVGTAVQQAVSDYINSVLIGGGLSGSVEWADAITAANSVPNSGTFKLTSLVISGPGGSGSPDVVLAFNQAATCTPASVVLTVT</sequence>
<evidence type="ECO:0000313" key="3">
    <source>
        <dbReference type="Proteomes" id="UP000199005"/>
    </source>
</evidence>
<feature type="domain" description="Baseplate protein J-like barrel" evidence="1">
    <location>
        <begin position="106"/>
        <end position="178"/>
    </location>
</feature>
<evidence type="ECO:0000313" key="2">
    <source>
        <dbReference type="EMBL" id="SEI99156.1"/>
    </source>
</evidence>
<dbReference type="STRING" id="170623.SAMN04244579_02728"/>
<name>A0A1H6V5K1_9GAMM</name>
<protein>
    <submittedName>
        <fullName evidence="2">Uncharacterized phage protein gp47/JayE</fullName>
    </submittedName>
</protein>
<dbReference type="Pfam" id="PF04865">
    <property type="entry name" value="Baseplate_J"/>
    <property type="match status" value="1"/>
</dbReference>
<gene>
    <name evidence="2" type="ORF">SAMN04244579_02728</name>
</gene>
<accession>A0A1H6V5K1</accession>
<evidence type="ECO:0000259" key="1">
    <source>
        <dbReference type="Pfam" id="PF04865"/>
    </source>
</evidence>
<dbReference type="AlphaFoldDB" id="A0A1H6V5K1"/>
<dbReference type="EMBL" id="FNYO01000030">
    <property type="protein sequence ID" value="SEI99156.1"/>
    <property type="molecule type" value="Genomic_DNA"/>
</dbReference>
<dbReference type="Proteomes" id="UP000199005">
    <property type="component" value="Unassembled WGS sequence"/>
</dbReference>
<dbReference type="RefSeq" id="WP_090900265.1">
    <property type="nucleotide sequence ID" value="NZ_FNYO01000030.1"/>
</dbReference>